<dbReference type="AlphaFoldDB" id="A0A1F7J533"/>
<dbReference type="EMBL" id="MGAQ01000012">
    <property type="protein sequence ID" value="OGK50718.1"/>
    <property type="molecule type" value="Genomic_DNA"/>
</dbReference>
<organism evidence="1 2">
    <name type="scientific">Candidatus Roizmanbacteria bacterium RIFCSPLOWO2_01_FULL_40_42</name>
    <dbReference type="NCBI Taxonomy" id="1802066"/>
    <lineage>
        <taxon>Bacteria</taxon>
        <taxon>Candidatus Roizmaniibacteriota</taxon>
    </lineage>
</organism>
<reference evidence="1 2" key="1">
    <citation type="journal article" date="2016" name="Nat. Commun.">
        <title>Thousands of microbial genomes shed light on interconnected biogeochemical processes in an aquifer system.</title>
        <authorList>
            <person name="Anantharaman K."/>
            <person name="Brown C.T."/>
            <person name="Hug L.A."/>
            <person name="Sharon I."/>
            <person name="Castelle C.J."/>
            <person name="Probst A.J."/>
            <person name="Thomas B.C."/>
            <person name="Singh A."/>
            <person name="Wilkins M.J."/>
            <person name="Karaoz U."/>
            <person name="Brodie E.L."/>
            <person name="Williams K.H."/>
            <person name="Hubbard S.S."/>
            <person name="Banfield J.F."/>
        </authorList>
    </citation>
    <scope>NUCLEOTIDE SEQUENCE [LARGE SCALE GENOMIC DNA]</scope>
</reference>
<protein>
    <submittedName>
        <fullName evidence="1">Uncharacterized protein</fullName>
    </submittedName>
</protein>
<name>A0A1F7J533_9BACT</name>
<evidence type="ECO:0000313" key="1">
    <source>
        <dbReference type="EMBL" id="OGK50718.1"/>
    </source>
</evidence>
<proteinExistence type="predicted"/>
<accession>A0A1F7J533</accession>
<sequence length="170" mass="18941">MTDDVESGEPRRALETLTSNRELFAEAVRLNTTYRVIREIPDSDEVIKLLWKNRIGKLYQSMPDELQLVLELAEDAKQKVDRLAEKGTNGKSLVAFDRPLGKGQNDPVTAGRNIISPSIGEIDDKFSWGIQTFGSVGARPVTKQRVLNPRDVVGFYLRPKPPTLVPAGKP</sequence>
<dbReference type="Proteomes" id="UP000178558">
    <property type="component" value="Unassembled WGS sequence"/>
</dbReference>
<gene>
    <name evidence="1" type="ORF">A3B50_04430</name>
</gene>
<comment type="caution">
    <text evidence="1">The sequence shown here is derived from an EMBL/GenBank/DDBJ whole genome shotgun (WGS) entry which is preliminary data.</text>
</comment>
<evidence type="ECO:0000313" key="2">
    <source>
        <dbReference type="Proteomes" id="UP000178558"/>
    </source>
</evidence>